<keyword evidence="4 6" id="KW-0472">Membrane</keyword>
<dbReference type="OMA" id="SGPMSDW"/>
<organism evidence="7 8">
    <name type="scientific">Diutina rugosa</name>
    <name type="common">Yeast</name>
    <name type="synonym">Candida rugosa</name>
    <dbReference type="NCBI Taxonomy" id="5481"/>
    <lineage>
        <taxon>Eukaryota</taxon>
        <taxon>Fungi</taxon>
        <taxon>Dikarya</taxon>
        <taxon>Ascomycota</taxon>
        <taxon>Saccharomycotina</taxon>
        <taxon>Pichiomycetes</taxon>
        <taxon>Debaryomycetaceae</taxon>
        <taxon>Diutina</taxon>
    </lineage>
</organism>
<feature type="region of interest" description="Disordered" evidence="5">
    <location>
        <begin position="1"/>
        <end position="28"/>
    </location>
</feature>
<dbReference type="SUPFAM" id="SSF103473">
    <property type="entry name" value="MFS general substrate transporter"/>
    <property type="match status" value="1"/>
</dbReference>
<dbReference type="Proteomes" id="UP000449547">
    <property type="component" value="Unassembled WGS sequence"/>
</dbReference>
<feature type="transmembrane region" description="Helical" evidence="6">
    <location>
        <begin position="344"/>
        <end position="365"/>
    </location>
</feature>
<reference evidence="7 8" key="1">
    <citation type="submission" date="2019-07" db="EMBL/GenBank/DDBJ databases">
        <title>Genome assembly of two rare yeast pathogens: Diutina rugosa and Trichomonascus ciferrii.</title>
        <authorList>
            <person name="Mixao V."/>
            <person name="Saus E."/>
            <person name="Hansen A."/>
            <person name="Lass-Flor C."/>
            <person name="Gabaldon T."/>
        </authorList>
    </citation>
    <scope>NUCLEOTIDE SEQUENCE [LARGE SCALE GENOMIC DNA]</scope>
    <source>
        <strain evidence="7 8">CBS 613</strain>
    </source>
</reference>
<evidence type="ECO:0000313" key="7">
    <source>
        <dbReference type="EMBL" id="KAA8897647.1"/>
    </source>
</evidence>
<accession>A0A642ULJ5</accession>
<feature type="transmembrane region" description="Helical" evidence="6">
    <location>
        <begin position="302"/>
        <end position="323"/>
    </location>
</feature>
<evidence type="ECO:0000256" key="5">
    <source>
        <dbReference type="SAM" id="MobiDB-lite"/>
    </source>
</evidence>
<evidence type="ECO:0000256" key="1">
    <source>
        <dbReference type="ARBA" id="ARBA00004141"/>
    </source>
</evidence>
<dbReference type="AlphaFoldDB" id="A0A642ULJ5"/>
<dbReference type="VEuPathDB" id="FungiDB:DIURU_005078"/>
<feature type="transmembrane region" description="Helical" evidence="6">
    <location>
        <begin position="193"/>
        <end position="214"/>
    </location>
</feature>
<dbReference type="GO" id="GO:0022857">
    <property type="term" value="F:transmembrane transporter activity"/>
    <property type="evidence" value="ECO:0007669"/>
    <property type="project" value="InterPro"/>
</dbReference>
<protein>
    <recommendedName>
        <fullName evidence="9">Major facilitator superfamily (MFS) profile domain-containing protein</fullName>
    </recommendedName>
</protein>
<dbReference type="Pfam" id="PF07690">
    <property type="entry name" value="MFS_1"/>
    <property type="match status" value="1"/>
</dbReference>
<dbReference type="GO" id="GO:0005886">
    <property type="term" value="C:plasma membrane"/>
    <property type="evidence" value="ECO:0007669"/>
    <property type="project" value="TreeGrafter"/>
</dbReference>
<feature type="compositionally biased region" description="Basic and acidic residues" evidence="5">
    <location>
        <begin position="1"/>
        <end position="10"/>
    </location>
</feature>
<evidence type="ECO:0000256" key="6">
    <source>
        <dbReference type="SAM" id="Phobius"/>
    </source>
</evidence>
<feature type="transmembrane region" description="Helical" evidence="6">
    <location>
        <begin position="440"/>
        <end position="462"/>
    </location>
</feature>
<gene>
    <name evidence="7" type="ORF">DIURU_005078</name>
</gene>
<comment type="caution">
    <text evidence="7">The sequence shown here is derived from an EMBL/GenBank/DDBJ whole genome shotgun (WGS) entry which is preliminary data.</text>
</comment>
<name>A0A642ULJ5_DIURU</name>
<dbReference type="OrthoDB" id="5215911at2759"/>
<keyword evidence="3 6" id="KW-1133">Transmembrane helix</keyword>
<evidence type="ECO:0000313" key="8">
    <source>
        <dbReference type="Proteomes" id="UP000449547"/>
    </source>
</evidence>
<dbReference type="GeneID" id="54783729"/>
<dbReference type="Gene3D" id="1.20.1250.20">
    <property type="entry name" value="MFS general substrate transporter like domains"/>
    <property type="match status" value="1"/>
</dbReference>
<feature type="transmembrane region" description="Helical" evidence="6">
    <location>
        <begin position="260"/>
        <end position="282"/>
    </location>
</feature>
<evidence type="ECO:0000256" key="3">
    <source>
        <dbReference type="ARBA" id="ARBA00022989"/>
    </source>
</evidence>
<comment type="subcellular location">
    <subcellularLocation>
        <location evidence="1">Membrane</location>
        <topology evidence="1">Multi-pass membrane protein</topology>
    </subcellularLocation>
</comment>
<dbReference type="InterPro" id="IPR036259">
    <property type="entry name" value="MFS_trans_sf"/>
</dbReference>
<dbReference type="PANTHER" id="PTHR23502">
    <property type="entry name" value="MAJOR FACILITATOR SUPERFAMILY"/>
    <property type="match status" value="1"/>
</dbReference>
<feature type="transmembrane region" description="Helical" evidence="6">
    <location>
        <begin position="161"/>
        <end position="181"/>
    </location>
</feature>
<evidence type="ECO:0000256" key="4">
    <source>
        <dbReference type="ARBA" id="ARBA00023136"/>
    </source>
</evidence>
<feature type="transmembrane region" description="Helical" evidence="6">
    <location>
        <begin position="131"/>
        <end position="149"/>
    </location>
</feature>
<dbReference type="InterPro" id="IPR011701">
    <property type="entry name" value="MFS"/>
</dbReference>
<dbReference type="RefSeq" id="XP_034010075.1">
    <property type="nucleotide sequence ID" value="XM_034158020.1"/>
</dbReference>
<feature type="transmembrane region" description="Helical" evidence="6">
    <location>
        <begin position="104"/>
        <end position="124"/>
    </location>
</feature>
<keyword evidence="8" id="KW-1185">Reference proteome</keyword>
<proteinExistence type="predicted"/>
<sequence length="473" mass="52566">MASFDDKHAADIAVSDVHSDSPETKSMTPEGEEYLLQRHGTLDLDPMPRPTPDDPLNWPTWYKNLQIMQMAFMGFSATFMAAGISTAYEDMAERYGMTVHEQSYLTSAMILAFGIFPLFWVPVMQCYGRKWFLVIPSFCCFVLNLGAGFAKTYGQQMATRVLVAIFISMGTAAGGGLVRDLCFSKERAFKNGWWSMAFILGTPAGPFFCGFIQYHCGTDWIYWVFAIMNFVQFLMWLPMKETLRTPAPFSVKVFWAPFKQAANINVLMAVIAASITFAYNNVCLVVLKPISMAAFHLNSQSLGLNYLSLIIGSVIGEILAGRVSDWWMQYCIRKRGEKVIVDRLWQGYIGFIVCIVGLFVWGAFLDQAGSTWNVRPLVGDGIAAAGNNIVATVLTSFAIDANPTHASDVALFLNFVRSTWSFLAPFYLPDMFERLKYLGSAGLMNGLVLVFGAGCTAVAHWLGRHKAVAVEKV</sequence>
<evidence type="ECO:0000256" key="2">
    <source>
        <dbReference type="ARBA" id="ARBA00022692"/>
    </source>
</evidence>
<dbReference type="EMBL" id="SWFT01000153">
    <property type="protein sequence ID" value="KAA8897647.1"/>
    <property type="molecule type" value="Genomic_DNA"/>
</dbReference>
<feature type="transmembrane region" description="Helical" evidence="6">
    <location>
        <begin position="67"/>
        <end position="84"/>
    </location>
</feature>
<keyword evidence="2 6" id="KW-0812">Transmembrane</keyword>
<feature type="transmembrane region" description="Helical" evidence="6">
    <location>
        <begin position="220"/>
        <end position="239"/>
    </location>
</feature>
<dbReference type="PANTHER" id="PTHR23502:SF2">
    <property type="entry name" value="TRANSPORTER, PUTATIVE (AFU_ORTHOLOGUE AFUA_2G08910)-RELATED"/>
    <property type="match status" value="1"/>
</dbReference>
<evidence type="ECO:0008006" key="9">
    <source>
        <dbReference type="Google" id="ProtNLM"/>
    </source>
</evidence>